<dbReference type="InterPro" id="IPR036388">
    <property type="entry name" value="WH-like_DNA-bd_sf"/>
</dbReference>
<evidence type="ECO:0000256" key="2">
    <source>
        <dbReference type="ARBA" id="ARBA00023125"/>
    </source>
</evidence>
<dbReference type="KEGG" id="jli:EXU32_10310"/>
<evidence type="ECO:0000259" key="4">
    <source>
        <dbReference type="PROSITE" id="PS50949"/>
    </source>
</evidence>
<dbReference type="Pfam" id="PF07702">
    <property type="entry name" value="UTRA"/>
    <property type="match status" value="1"/>
</dbReference>
<dbReference type="GO" id="GO:0045892">
    <property type="term" value="P:negative regulation of DNA-templated transcription"/>
    <property type="evidence" value="ECO:0007669"/>
    <property type="project" value="TreeGrafter"/>
</dbReference>
<dbReference type="InterPro" id="IPR011663">
    <property type="entry name" value="UTRA"/>
</dbReference>
<dbReference type="InterPro" id="IPR000524">
    <property type="entry name" value="Tscrpt_reg_HTH_GntR"/>
</dbReference>
<evidence type="ECO:0000313" key="6">
    <source>
        <dbReference type="Proteomes" id="UP000290408"/>
    </source>
</evidence>
<evidence type="ECO:0000256" key="1">
    <source>
        <dbReference type="ARBA" id="ARBA00023015"/>
    </source>
</evidence>
<reference evidence="5 6" key="1">
    <citation type="submission" date="2019-02" db="EMBL/GenBank/DDBJ databases">
        <title>Genomic data mining of an Antarctic deep-sea actinobacterium, Janibacterlimosus P3-3-X1.</title>
        <authorList>
            <person name="Liao L."/>
            <person name="Chen B."/>
        </authorList>
    </citation>
    <scope>NUCLEOTIDE SEQUENCE [LARGE SCALE GENOMIC DNA]</scope>
    <source>
        <strain evidence="5 6">P3-3-X1</strain>
    </source>
</reference>
<dbReference type="Pfam" id="PF00392">
    <property type="entry name" value="GntR"/>
    <property type="match status" value="1"/>
</dbReference>
<dbReference type="GO" id="GO:0003700">
    <property type="term" value="F:DNA-binding transcription factor activity"/>
    <property type="evidence" value="ECO:0007669"/>
    <property type="project" value="InterPro"/>
</dbReference>
<sequence>MDVRALPRWREISDDLLRRLQDGEFADGFPGELALSERYGASRGTIRQALTPLREQGIVGGGRGRRPYVINTSPTTGFGPMYSLRDAITAQGGHETSEVLAQRIVTSPEVSTALGLAADTPFVHVARVRKADGAPFAMDRLWIIASAAEALLEADLTEASVYEVLRSRCGVEFDAGVEYTHSVPASTDVAARLGVDEGSPLLTIRRKSCLAGRPAELRDTCAVGDRVTLTQVFGDASAVLDCSGRGRPIEIPWD</sequence>
<keyword evidence="2" id="KW-0238">DNA-binding</keyword>
<organism evidence="5 6">
    <name type="scientific">Janibacter limosus</name>
    <dbReference type="NCBI Taxonomy" id="53458"/>
    <lineage>
        <taxon>Bacteria</taxon>
        <taxon>Bacillati</taxon>
        <taxon>Actinomycetota</taxon>
        <taxon>Actinomycetes</taxon>
        <taxon>Micrococcales</taxon>
        <taxon>Intrasporangiaceae</taxon>
        <taxon>Janibacter</taxon>
    </lineage>
</organism>
<dbReference type="Proteomes" id="UP000290408">
    <property type="component" value="Chromosome"/>
</dbReference>
<dbReference type="InterPro" id="IPR050679">
    <property type="entry name" value="Bact_HTH_transcr_reg"/>
</dbReference>
<evidence type="ECO:0000313" key="5">
    <source>
        <dbReference type="EMBL" id="QBF46611.1"/>
    </source>
</evidence>
<dbReference type="SUPFAM" id="SSF64288">
    <property type="entry name" value="Chorismate lyase-like"/>
    <property type="match status" value="1"/>
</dbReference>
<dbReference type="PRINTS" id="PR00035">
    <property type="entry name" value="HTHGNTR"/>
</dbReference>
<feature type="domain" description="HTH gntR-type" evidence="4">
    <location>
        <begin position="6"/>
        <end position="72"/>
    </location>
</feature>
<accession>A0A4P6MSB8</accession>
<dbReference type="PROSITE" id="PS50949">
    <property type="entry name" value="HTH_GNTR"/>
    <property type="match status" value="1"/>
</dbReference>
<dbReference type="PANTHER" id="PTHR44846:SF17">
    <property type="entry name" value="GNTR-FAMILY TRANSCRIPTIONAL REGULATOR"/>
    <property type="match status" value="1"/>
</dbReference>
<dbReference type="EMBL" id="CP036164">
    <property type="protein sequence ID" value="QBF46611.1"/>
    <property type="molecule type" value="Genomic_DNA"/>
</dbReference>
<proteinExistence type="predicted"/>
<dbReference type="OrthoDB" id="7363114at2"/>
<dbReference type="InterPro" id="IPR036390">
    <property type="entry name" value="WH_DNA-bd_sf"/>
</dbReference>
<dbReference type="AlphaFoldDB" id="A0A4P6MSB8"/>
<dbReference type="GO" id="GO:0003677">
    <property type="term" value="F:DNA binding"/>
    <property type="evidence" value="ECO:0007669"/>
    <property type="project" value="UniProtKB-KW"/>
</dbReference>
<protein>
    <submittedName>
        <fullName evidence="5">GntR family transcriptional regulator</fullName>
    </submittedName>
</protein>
<gene>
    <name evidence="5" type="ORF">EXU32_10310</name>
</gene>
<dbReference type="SUPFAM" id="SSF46785">
    <property type="entry name" value="Winged helix' DNA-binding domain"/>
    <property type="match status" value="1"/>
</dbReference>
<name>A0A4P6MSB8_9MICO</name>
<evidence type="ECO:0000256" key="3">
    <source>
        <dbReference type="ARBA" id="ARBA00023163"/>
    </source>
</evidence>
<dbReference type="SMART" id="SM00866">
    <property type="entry name" value="UTRA"/>
    <property type="match status" value="1"/>
</dbReference>
<keyword evidence="1" id="KW-0805">Transcription regulation</keyword>
<dbReference type="PANTHER" id="PTHR44846">
    <property type="entry name" value="MANNOSYL-D-GLYCERATE TRANSPORT/METABOLISM SYSTEM REPRESSOR MNGR-RELATED"/>
    <property type="match status" value="1"/>
</dbReference>
<dbReference type="Gene3D" id="1.10.10.10">
    <property type="entry name" value="Winged helix-like DNA-binding domain superfamily/Winged helix DNA-binding domain"/>
    <property type="match status" value="1"/>
</dbReference>
<dbReference type="InterPro" id="IPR028978">
    <property type="entry name" value="Chorismate_lyase_/UTRA_dom_sf"/>
</dbReference>
<keyword evidence="3" id="KW-0804">Transcription</keyword>
<keyword evidence="6" id="KW-1185">Reference proteome</keyword>
<dbReference type="Gene3D" id="3.40.1410.10">
    <property type="entry name" value="Chorismate lyase-like"/>
    <property type="match status" value="1"/>
</dbReference>